<dbReference type="PANTHER" id="PTHR10572:SF24">
    <property type="entry name" value="3-HYDROXY-3-METHYLGLUTARYL-COENZYME A REDUCTASE"/>
    <property type="match status" value="1"/>
</dbReference>
<dbReference type="InterPro" id="IPR009023">
    <property type="entry name" value="HMG_CoA_Rdtase_NAD(P)-bd_sf"/>
</dbReference>
<name>A0ABP3AE62_MYCUL</name>
<evidence type="ECO:0000256" key="1">
    <source>
        <dbReference type="SAM" id="MobiDB-lite"/>
    </source>
</evidence>
<keyword evidence="3" id="KW-1185">Reference proteome</keyword>
<dbReference type="EMBL" id="JAOL01000153">
    <property type="protein sequence ID" value="EUA87851.1"/>
    <property type="molecule type" value="Genomic_DNA"/>
</dbReference>
<protein>
    <submittedName>
        <fullName evidence="2">Hydroxymethylglutaryl-coenzyme A reductase family protein</fullName>
    </submittedName>
</protein>
<proteinExistence type="predicted"/>
<dbReference type="Gene3D" id="3.30.70.420">
    <property type="entry name" value="Hydroxymethylglutaryl-CoA reductase, class I/II, NAD/NADP-binding domain"/>
    <property type="match status" value="1"/>
</dbReference>
<dbReference type="InterPro" id="IPR002202">
    <property type="entry name" value="HMG_CoA_Rdtase"/>
</dbReference>
<dbReference type="Pfam" id="PF00368">
    <property type="entry name" value="HMG-CoA_red"/>
    <property type="match status" value="1"/>
</dbReference>
<evidence type="ECO:0000313" key="2">
    <source>
        <dbReference type="EMBL" id="EUA87851.1"/>
    </source>
</evidence>
<dbReference type="PROSITE" id="PS50065">
    <property type="entry name" value="HMG_COA_REDUCTASE_4"/>
    <property type="match status" value="1"/>
</dbReference>
<feature type="compositionally biased region" description="Low complexity" evidence="1">
    <location>
        <begin position="162"/>
        <end position="171"/>
    </location>
</feature>
<reference evidence="2 3" key="1">
    <citation type="submission" date="2014-01" db="EMBL/GenBank/DDBJ databases">
        <authorList>
            <person name="Dobos K."/>
            <person name="Lenaerts A."/>
            <person name="Ordway D."/>
            <person name="DeGroote M.A."/>
            <person name="Parker T."/>
            <person name="Sizemore C."/>
            <person name="Tallon L.J."/>
            <person name="Sadzewicz L.K."/>
            <person name="Sengamalay N."/>
            <person name="Fraser C.M."/>
            <person name="Hine E."/>
            <person name="Shefchek K.A."/>
            <person name="Das S.P."/>
            <person name="Tettelin H."/>
        </authorList>
    </citation>
    <scope>NUCLEOTIDE SEQUENCE [LARGE SCALE GENOMIC DNA]</scope>
    <source>
        <strain evidence="2 3">Harvey</strain>
    </source>
</reference>
<gene>
    <name evidence="2" type="ORF">I551_5663</name>
</gene>
<organism evidence="2 3">
    <name type="scientific">Mycobacterium ulcerans str. Harvey</name>
    <dbReference type="NCBI Taxonomy" id="1299332"/>
    <lineage>
        <taxon>Bacteria</taxon>
        <taxon>Bacillati</taxon>
        <taxon>Actinomycetota</taxon>
        <taxon>Actinomycetes</taxon>
        <taxon>Mycobacteriales</taxon>
        <taxon>Mycobacteriaceae</taxon>
        <taxon>Mycobacterium</taxon>
        <taxon>Mycobacterium ulcerans group</taxon>
    </lineage>
</organism>
<dbReference type="SUPFAM" id="SSF55035">
    <property type="entry name" value="NAD-binding domain of HMG-CoA reductase"/>
    <property type="match status" value="1"/>
</dbReference>
<dbReference type="PANTHER" id="PTHR10572">
    <property type="entry name" value="3-HYDROXY-3-METHYLGLUTARYL-COENZYME A REDUCTASE"/>
    <property type="match status" value="1"/>
</dbReference>
<evidence type="ECO:0000313" key="3">
    <source>
        <dbReference type="Proteomes" id="UP000020681"/>
    </source>
</evidence>
<feature type="region of interest" description="Disordered" evidence="1">
    <location>
        <begin position="128"/>
        <end position="188"/>
    </location>
</feature>
<accession>A0ABP3AE62</accession>
<comment type="caution">
    <text evidence="2">The sequence shown here is derived from an EMBL/GenBank/DDBJ whole genome shotgun (WGS) entry which is preliminary data.</text>
</comment>
<feature type="compositionally biased region" description="Low complexity" evidence="1">
    <location>
        <begin position="179"/>
        <end position="188"/>
    </location>
</feature>
<dbReference type="Proteomes" id="UP000020681">
    <property type="component" value="Unassembled WGS sequence"/>
</dbReference>
<sequence length="188" mass="20055">MTRSILLIAPDAAVANNTARQLQTEFAELAAVVGQTSRFAELIGMHPQITANLLFIRFEFRTGDASGHNMATLAADHLIAHILTHYPQMEYGSISGNMCCDKKPIAINGILGRGKNVVTEIVIPATSSNSTCTPARQRSPRSTSARTSSAPCKPVPSDRPTRTTPTCCWPSTSPPAKTPPTSSQAPKV</sequence>
<dbReference type="PRINTS" id="PR00071">
    <property type="entry name" value="HMGCOARDTASE"/>
</dbReference>
<feature type="compositionally biased region" description="Low complexity" evidence="1">
    <location>
        <begin position="133"/>
        <end position="151"/>
    </location>
</feature>